<feature type="domain" description="FAS1" evidence="3">
    <location>
        <begin position="72"/>
        <end position="229"/>
    </location>
</feature>
<dbReference type="SUPFAM" id="SSF82153">
    <property type="entry name" value="FAS1 domain"/>
    <property type="match status" value="1"/>
</dbReference>
<dbReference type="PROSITE" id="PS50213">
    <property type="entry name" value="FAS1"/>
    <property type="match status" value="1"/>
</dbReference>
<sequence length="235" mass="26417">MKLQILTLLTFISLALAKRVYDYDRFKAEGDKIININKRDQGIEQQPIFSIPKIMDPKKIYIPEGEGPQQGPTLLTSSLSILKDVSVFASYVRDNVDISTRFNNKHDQTIVFAPKDSGIESLGLKPWQFPNSIDEDTKSEQEIDELTQKNINDFIKSHIVDGTVPFNALDDNKKGVQFVTQNGKNIKLVNDEGDYYCTAVTDGKDQEWIKVEKTIDADNGVILLIGTPLSIPLNN</sequence>
<feature type="chain" id="PRO_5003834263" evidence="2">
    <location>
        <begin position="18"/>
        <end position="235"/>
    </location>
</feature>
<keyword evidence="1 2" id="KW-0732">Signal</keyword>
<feature type="signal peptide" evidence="2">
    <location>
        <begin position="1"/>
        <end position="17"/>
    </location>
</feature>
<evidence type="ECO:0000256" key="1">
    <source>
        <dbReference type="ARBA" id="ARBA00022729"/>
    </source>
</evidence>
<evidence type="ECO:0000259" key="3">
    <source>
        <dbReference type="PROSITE" id="PS50213"/>
    </source>
</evidence>
<dbReference type="Gene3D" id="2.30.180.10">
    <property type="entry name" value="FAS1 domain"/>
    <property type="match status" value="1"/>
</dbReference>
<dbReference type="PANTHER" id="PTHR28156:SF1">
    <property type="entry name" value="FAS1 DOMAIN-CONTAINING PROTEIN YDR262W"/>
    <property type="match status" value="1"/>
</dbReference>
<dbReference type="InterPro" id="IPR036378">
    <property type="entry name" value="FAS1_dom_sf"/>
</dbReference>
<accession>K0KEY1</accession>
<evidence type="ECO:0000313" key="4">
    <source>
        <dbReference type="EMBL" id="CCH41511.1"/>
    </source>
</evidence>
<proteinExistence type="predicted"/>
<dbReference type="AlphaFoldDB" id="K0KEY1"/>
<name>K0KEY1_WICCF</name>
<comment type="caution">
    <text evidence="4">The sequence shown here is derived from an EMBL/GenBank/DDBJ whole genome shotgun (WGS) entry which is preliminary data.</text>
</comment>
<dbReference type="Pfam" id="PF02469">
    <property type="entry name" value="Fasciclin"/>
    <property type="match status" value="1"/>
</dbReference>
<keyword evidence="5" id="KW-1185">Reference proteome</keyword>
<gene>
    <name evidence="4" type="ORF">BN7_1052</name>
</gene>
<organism evidence="4 5">
    <name type="scientific">Wickerhamomyces ciferrii (strain ATCC 14091 / BCRC 22168 / CBS 111 / JCM 3599 / NBRC 0793 / NRRL Y-1031 F-60-10)</name>
    <name type="common">Yeast</name>
    <name type="synonym">Pichia ciferrii</name>
    <dbReference type="NCBI Taxonomy" id="1206466"/>
    <lineage>
        <taxon>Eukaryota</taxon>
        <taxon>Fungi</taxon>
        <taxon>Dikarya</taxon>
        <taxon>Ascomycota</taxon>
        <taxon>Saccharomycotina</taxon>
        <taxon>Saccharomycetes</taxon>
        <taxon>Phaffomycetales</taxon>
        <taxon>Wickerhamomycetaceae</taxon>
        <taxon>Wickerhamomyces</taxon>
    </lineage>
</organism>
<dbReference type="InterPro" id="IPR040200">
    <property type="entry name" value="Mug57-like"/>
</dbReference>
<dbReference type="InParanoid" id="K0KEY1"/>
<dbReference type="Proteomes" id="UP000009328">
    <property type="component" value="Unassembled WGS sequence"/>
</dbReference>
<evidence type="ECO:0000313" key="5">
    <source>
        <dbReference type="Proteomes" id="UP000009328"/>
    </source>
</evidence>
<dbReference type="eggNOG" id="ENOG502S5NC">
    <property type="taxonomic scope" value="Eukaryota"/>
</dbReference>
<dbReference type="FunCoup" id="K0KEY1">
    <property type="interactions" value="18"/>
</dbReference>
<dbReference type="InterPro" id="IPR000782">
    <property type="entry name" value="FAS1_domain"/>
</dbReference>
<dbReference type="HOGENOM" id="CLU_1180990_0_0_1"/>
<evidence type="ECO:0000256" key="2">
    <source>
        <dbReference type="SAM" id="SignalP"/>
    </source>
</evidence>
<dbReference type="STRING" id="1206466.K0KEY1"/>
<reference evidence="4 5" key="1">
    <citation type="journal article" date="2012" name="Eukaryot. Cell">
        <title>Draft genome sequence of Wickerhamomyces ciferrii NRRL Y-1031 F-60-10.</title>
        <authorList>
            <person name="Schneider J."/>
            <person name="Andrea H."/>
            <person name="Blom J."/>
            <person name="Jaenicke S."/>
            <person name="Ruckert C."/>
            <person name="Schorsch C."/>
            <person name="Szczepanowski R."/>
            <person name="Farwick M."/>
            <person name="Goesmann A."/>
            <person name="Puhler A."/>
            <person name="Schaffer S."/>
            <person name="Tauch A."/>
            <person name="Kohler T."/>
            <person name="Brinkrolf K."/>
        </authorList>
    </citation>
    <scope>NUCLEOTIDE SEQUENCE [LARGE SCALE GENOMIC DNA]</scope>
    <source>
        <strain evidence="5">ATCC 14091 / BCRC 22168 / CBS 111 / JCM 3599 / NBRC 0793 / NRRL Y-1031 F-60-10</strain>
    </source>
</reference>
<protein>
    <submittedName>
        <fullName evidence="4">FAS1 domain-containing protein</fullName>
    </submittedName>
</protein>
<dbReference type="EMBL" id="CAIF01000021">
    <property type="protein sequence ID" value="CCH41511.1"/>
    <property type="molecule type" value="Genomic_DNA"/>
</dbReference>
<dbReference type="PANTHER" id="PTHR28156">
    <property type="entry name" value="FAS1 DOMAIN-CONTAINING PROTEIN YDR262W"/>
    <property type="match status" value="1"/>
</dbReference>